<feature type="transmembrane region" description="Helical" evidence="1">
    <location>
        <begin position="118"/>
        <end position="150"/>
    </location>
</feature>
<protein>
    <submittedName>
        <fullName evidence="2">Uncharacterized protein</fullName>
    </submittedName>
</protein>
<feature type="transmembrane region" description="Helical" evidence="1">
    <location>
        <begin position="37"/>
        <end position="57"/>
    </location>
</feature>
<evidence type="ECO:0000313" key="2">
    <source>
        <dbReference type="EMBL" id="OBX65075.1"/>
    </source>
</evidence>
<feature type="transmembrane region" description="Helical" evidence="1">
    <location>
        <begin position="77"/>
        <end position="98"/>
    </location>
</feature>
<sequence length="160" mass="18123">MTQKYDMTELWSKWTALVWLNAILGLFLGGFLDLKSWTYNIGIFFGIWVFVPIYVFLDKYALDYQYEHLRKSLWISVLIRALMQFIMIVDIFSGGIAFELVGGIMGFNISTHPTNIGFFGAFFLTVVTGGLLSVVVAILTAVIMAMMTFGDYLKNNGAKR</sequence>
<comment type="caution">
    <text evidence="2">The sequence shown here is derived from an EMBL/GenBank/DDBJ whole genome shotgun (WGS) entry which is preliminary data.</text>
</comment>
<keyword evidence="1" id="KW-0812">Transmembrane</keyword>
<name>A0A1B8Q5T9_MORLA</name>
<dbReference type="OrthoDB" id="9925218at2"/>
<gene>
    <name evidence="2" type="ORF">A9309_03180</name>
</gene>
<evidence type="ECO:0000313" key="3">
    <source>
        <dbReference type="Proteomes" id="UP000092607"/>
    </source>
</evidence>
<keyword evidence="1" id="KW-1133">Transmembrane helix</keyword>
<dbReference type="Proteomes" id="UP000092607">
    <property type="component" value="Unassembled WGS sequence"/>
</dbReference>
<dbReference type="AlphaFoldDB" id="A0A1B8Q5T9"/>
<dbReference type="EMBL" id="LZMS01000037">
    <property type="protein sequence ID" value="OBX65075.1"/>
    <property type="molecule type" value="Genomic_DNA"/>
</dbReference>
<dbReference type="RefSeq" id="WP_065255440.1">
    <property type="nucleotide sequence ID" value="NZ_JARDJM010000001.1"/>
</dbReference>
<proteinExistence type="predicted"/>
<organism evidence="2 3">
    <name type="scientific">Moraxella lacunata</name>
    <dbReference type="NCBI Taxonomy" id="477"/>
    <lineage>
        <taxon>Bacteria</taxon>
        <taxon>Pseudomonadati</taxon>
        <taxon>Pseudomonadota</taxon>
        <taxon>Gammaproteobacteria</taxon>
        <taxon>Moraxellales</taxon>
        <taxon>Moraxellaceae</taxon>
        <taxon>Moraxella</taxon>
    </lineage>
</organism>
<accession>A0A1B8Q5T9</accession>
<reference evidence="2 3" key="1">
    <citation type="submission" date="2016-06" db="EMBL/GenBank/DDBJ databases">
        <title>Draft genome of Moraxella lacunata CCUG 57757A.</title>
        <authorList>
            <person name="Salva-Serra F."/>
            <person name="Engstrom-Jakobsson H."/>
            <person name="Thorell K."/>
            <person name="Gonzales-Siles L."/>
            <person name="Karlsson R."/>
            <person name="Boulund F."/>
            <person name="Engstrand L."/>
            <person name="Kristiansson E."/>
            <person name="Moore E."/>
        </authorList>
    </citation>
    <scope>NUCLEOTIDE SEQUENCE [LARGE SCALE GENOMIC DNA]</scope>
    <source>
        <strain evidence="2 3">CCUG 57757A</strain>
    </source>
</reference>
<evidence type="ECO:0000256" key="1">
    <source>
        <dbReference type="SAM" id="Phobius"/>
    </source>
</evidence>
<keyword evidence="1" id="KW-0472">Membrane</keyword>
<feature type="transmembrane region" description="Helical" evidence="1">
    <location>
        <begin position="12"/>
        <end position="31"/>
    </location>
</feature>